<dbReference type="CDD" id="cd07197">
    <property type="entry name" value="nitrilase"/>
    <property type="match status" value="1"/>
</dbReference>
<feature type="domain" description="CN hydrolase" evidence="2">
    <location>
        <begin position="3"/>
        <end position="243"/>
    </location>
</feature>
<dbReference type="RefSeq" id="WP_138467021.1">
    <property type="nucleotide sequence ID" value="NZ_VBSX01000001.1"/>
</dbReference>
<proteinExistence type="predicted"/>
<protein>
    <submittedName>
        <fullName evidence="3">Carbon-nitrogen hydrolase family protein</fullName>
    </submittedName>
</protein>
<dbReference type="Pfam" id="PF00795">
    <property type="entry name" value="CN_hydrolase"/>
    <property type="match status" value="1"/>
</dbReference>
<dbReference type="PANTHER" id="PTHR43674:SF12">
    <property type="entry name" value="NITRILASE C965.09-RELATED"/>
    <property type="match status" value="1"/>
</dbReference>
<dbReference type="GO" id="GO:0016811">
    <property type="term" value="F:hydrolase activity, acting on carbon-nitrogen (but not peptide) bonds, in linear amides"/>
    <property type="evidence" value="ECO:0007669"/>
    <property type="project" value="TreeGrafter"/>
</dbReference>
<dbReference type="PROSITE" id="PS50263">
    <property type="entry name" value="CN_HYDROLASE"/>
    <property type="match status" value="1"/>
</dbReference>
<organism evidence="3 4">
    <name type="scientific">Lentilactobacillus parafarraginis</name>
    <dbReference type="NCBI Taxonomy" id="390842"/>
    <lineage>
        <taxon>Bacteria</taxon>
        <taxon>Bacillati</taxon>
        <taxon>Bacillota</taxon>
        <taxon>Bacilli</taxon>
        <taxon>Lactobacillales</taxon>
        <taxon>Lactobacillaceae</taxon>
        <taxon>Lentilactobacillus</taxon>
    </lineage>
</organism>
<name>A0A5R9D121_9LACO</name>
<dbReference type="InterPro" id="IPR036526">
    <property type="entry name" value="C-N_Hydrolase_sf"/>
</dbReference>
<comment type="caution">
    <text evidence="3">The sequence shown here is derived from an EMBL/GenBank/DDBJ whole genome shotgun (WGS) entry which is preliminary data.</text>
</comment>
<dbReference type="SUPFAM" id="SSF56317">
    <property type="entry name" value="Carbon-nitrogen hydrolase"/>
    <property type="match status" value="1"/>
</dbReference>
<dbReference type="Gene3D" id="3.60.110.10">
    <property type="entry name" value="Carbon-nitrogen hydrolase"/>
    <property type="match status" value="1"/>
</dbReference>
<evidence type="ECO:0000313" key="3">
    <source>
        <dbReference type="EMBL" id="TLQ21168.1"/>
    </source>
</evidence>
<keyword evidence="1 3" id="KW-0378">Hydrolase</keyword>
<accession>A0A5R9D121</accession>
<dbReference type="Proteomes" id="UP000305100">
    <property type="component" value="Unassembled WGS sequence"/>
</dbReference>
<evidence type="ECO:0000259" key="2">
    <source>
        <dbReference type="PROSITE" id="PS50263"/>
    </source>
</evidence>
<dbReference type="AlphaFoldDB" id="A0A5R9D121"/>
<dbReference type="InterPro" id="IPR003010">
    <property type="entry name" value="C-N_Hydrolase"/>
</dbReference>
<evidence type="ECO:0000256" key="1">
    <source>
        <dbReference type="ARBA" id="ARBA00022801"/>
    </source>
</evidence>
<gene>
    <name evidence="3" type="ORF">FEZ41_00270</name>
</gene>
<sequence length="291" mass="33080">MKIQVACAQFQPLLGRTTFNLRAMAKWVNRIKSEHFETQLIIFPELSISGYECGNEFNSLAETIDGPSIHYMQNVAYRYHVHLIFGFAERDQLDPGVIYNSTMLISDTGQIIGTYRKVHLFDTEQTYFTPGHDYPVFTTKIGRIGMMICYDTFFPEVARTLALKKADLIAISTNWERPRVNDWELCVRARALHNIIPIAAANRIGFDKSLDFFGHSKIIGPLGNPIAAIDTETAGYIHAEIDYQQTEALRHGYYSIYQDAHPETYAQRWAVQGTAYPRNPKTGTNDAEQIG</sequence>
<dbReference type="InterPro" id="IPR050345">
    <property type="entry name" value="Aliph_Amidase/BUP"/>
</dbReference>
<dbReference type="EMBL" id="VBSX01000001">
    <property type="protein sequence ID" value="TLQ21168.1"/>
    <property type="molecule type" value="Genomic_DNA"/>
</dbReference>
<evidence type="ECO:0000313" key="4">
    <source>
        <dbReference type="Proteomes" id="UP000305100"/>
    </source>
</evidence>
<dbReference type="PANTHER" id="PTHR43674">
    <property type="entry name" value="NITRILASE C965.09-RELATED"/>
    <property type="match status" value="1"/>
</dbReference>
<dbReference type="OrthoDB" id="9811121at2"/>
<reference evidence="3 4" key="1">
    <citation type="submission" date="2019-05" db="EMBL/GenBank/DDBJ databases">
        <title>The metagenome of a microbial culture collection derived from dairy environment covers the genomic content of the human microbiome.</title>
        <authorList>
            <person name="Roder T."/>
            <person name="Wuthrich D."/>
            <person name="Sattari Z."/>
            <person name="Von Ah U."/>
            <person name="Bar C."/>
            <person name="Ronchi F."/>
            <person name="Macpherson A.J."/>
            <person name="Ganal-Vonarburg S.C."/>
            <person name="Bruggmann R."/>
            <person name="Vergeres G."/>
        </authorList>
    </citation>
    <scope>NUCLEOTIDE SEQUENCE [LARGE SCALE GENOMIC DNA]</scope>
    <source>
        <strain evidence="3 4">FAM 1079</strain>
    </source>
</reference>